<dbReference type="KEGG" id="loa:LOAG_00366"/>
<protein>
    <submittedName>
        <fullName evidence="1">Uncharacterized protein</fullName>
    </submittedName>
</protein>
<gene>
    <name evidence="1" type="ORF">LOAG_00366</name>
</gene>
<accession>A0A1S0UBE5</accession>
<proteinExistence type="predicted"/>
<dbReference type="InParanoid" id="A0A1S0UBE5"/>
<dbReference type="CTD" id="9937733"/>
<sequence>MFLPSGVEYYNVFTTWNQKKIDNSQYSVRHPSQAIAAFDHLTSENKIFLSIISALPCLHKSDHYSAAMFYIPWIVIIVMGNPSITRELNLTEDIGPSISLFIGHSITIPSIP</sequence>
<dbReference type="GeneID" id="9937733"/>
<evidence type="ECO:0000313" key="1">
    <source>
        <dbReference type="EMBL" id="EFO28107.1"/>
    </source>
</evidence>
<name>A0A1S0UBE5_LOALO</name>
<dbReference type="AlphaFoldDB" id="A0A1S0UBE5"/>
<reference evidence="1" key="1">
    <citation type="submission" date="2012-04" db="EMBL/GenBank/DDBJ databases">
        <title>The Genome Sequence of Loa loa.</title>
        <authorList>
            <consortium name="The Broad Institute Genome Sequencing Platform"/>
            <consortium name="Broad Institute Genome Sequencing Center for Infectious Disease"/>
            <person name="Nutman T.B."/>
            <person name="Fink D.L."/>
            <person name="Russ C."/>
            <person name="Young S."/>
            <person name="Zeng Q."/>
            <person name="Gargeya S."/>
            <person name="Alvarado L."/>
            <person name="Berlin A."/>
            <person name="Chapman S.B."/>
            <person name="Chen Z."/>
            <person name="Freedman E."/>
            <person name="Gellesch M."/>
            <person name="Goldberg J."/>
            <person name="Griggs A."/>
            <person name="Gujja S."/>
            <person name="Heilman E.R."/>
            <person name="Heiman D."/>
            <person name="Howarth C."/>
            <person name="Mehta T."/>
            <person name="Neiman D."/>
            <person name="Pearson M."/>
            <person name="Roberts A."/>
            <person name="Saif S."/>
            <person name="Shea T."/>
            <person name="Shenoy N."/>
            <person name="Sisk P."/>
            <person name="Stolte C."/>
            <person name="Sykes S."/>
            <person name="White J."/>
            <person name="Yandava C."/>
            <person name="Haas B."/>
            <person name="Henn M.R."/>
            <person name="Nusbaum C."/>
            <person name="Birren B."/>
        </authorList>
    </citation>
    <scope>NUCLEOTIDE SEQUENCE [LARGE SCALE GENOMIC DNA]</scope>
</reference>
<organism evidence="1">
    <name type="scientific">Loa loa</name>
    <name type="common">Eye worm</name>
    <name type="synonym">Filaria loa</name>
    <dbReference type="NCBI Taxonomy" id="7209"/>
    <lineage>
        <taxon>Eukaryota</taxon>
        <taxon>Metazoa</taxon>
        <taxon>Ecdysozoa</taxon>
        <taxon>Nematoda</taxon>
        <taxon>Chromadorea</taxon>
        <taxon>Rhabditida</taxon>
        <taxon>Spirurina</taxon>
        <taxon>Spiruromorpha</taxon>
        <taxon>Filarioidea</taxon>
        <taxon>Onchocercidae</taxon>
        <taxon>Loa</taxon>
    </lineage>
</organism>
<dbReference type="RefSeq" id="XP_003135954.1">
    <property type="nucleotide sequence ID" value="XM_003135906.1"/>
</dbReference>
<dbReference type="EMBL" id="JH712066">
    <property type="protein sequence ID" value="EFO28107.1"/>
    <property type="molecule type" value="Genomic_DNA"/>
</dbReference>